<dbReference type="InParanoid" id="A0A0C3NL67"/>
<evidence type="ECO:0000256" key="3">
    <source>
        <dbReference type="ARBA" id="ARBA00022989"/>
    </source>
</evidence>
<protein>
    <recommendedName>
        <fullName evidence="11">Endoplasmic reticulum vesicle transporter C-terminal domain-containing protein</fullName>
    </recommendedName>
</protein>
<dbReference type="GO" id="GO:0006888">
    <property type="term" value="P:endoplasmic reticulum to Golgi vesicle-mediated transport"/>
    <property type="evidence" value="ECO:0007669"/>
    <property type="project" value="TreeGrafter"/>
</dbReference>
<feature type="domain" description="Endoplasmic reticulum vesicle transporter N-terminal" evidence="8">
    <location>
        <begin position="11"/>
        <end position="96"/>
    </location>
</feature>
<evidence type="ECO:0000256" key="2">
    <source>
        <dbReference type="ARBA" id="ARBA00022692"/>
    </source>
</evidence>
<dbReference type="GO" id="GO:0000139">
    <property type="term" value="C:Golgi membrane"/>
    <property type="evidence" value="ECO:0007669"/>
    <property type="project" value="TreeGrafter"/>
</dbReference>
<dbReference type="InterPro" id="IPR045888">
    <property type="entry name" value="Erv"/>
</dbReference>
<gene>
    <name evidence="9" type="ORF">M404DRAFT_164201</name>
</gene>
<reference evidence="10" key="2">
    <citation type="submission" date="2015-01" db="EMBL/GenBank/DDBJ databases">
        <title>Evolutionary Origins and Diversification of the Mycorrhizal Mutualists.</title>
        <authorList>
            <consortium name="DOE Joint Genome Institute"/>
            <consortium name="Mycorrhizal Genomics Consortium"/>
            <person name="Kohler A."/>
            <person name="Kuo A."/>
            <person name="Nagy L.G."/>
            <person name="Floudas D."/>
            <person name="Copeland A."/>
            <person name="Barry K.W."/>
            <person name="Cichocki N."/>
            <person name="Veneault-Fourrey C."/>
            <person name="LaButti K."/>
            <person name="Lindquist E.A."/>
            <person name="Lipzen A."/>
            <person name="Lundell T."/>
            <person name="Morin E."/>
            <person name="Murat C."/>
            <person name="Riley R."/>
            <person name="Ohm R."/>
            <person name="Sun H."/>
            <person name="Tunlid A."/>
            <person name="Henrissat B."/>
            <person name="Grigoriev I.V."/>
            <person name="Hibbett D.S."/>
            <person name="Martin F."/>
        </authorList>
    </citation>
    <scope>NUCLEOTIDE SEQUENCE [LARGE SCALE GENOMIC DNA]</scope>
    <source>
        <strain evidence="10">Marx 270</strain>
    </source>
</reference>
<evidence type="ECO:0000256" key="5">
    <source>
        <dbReference type="SAM" id="MobiDB-lite"/>
    </source>
</evidence>
<dbReference type="InterPro" id="IPR012936">
    <property type="entry name" value="Erv_C"/>
</dbReference>
<feature type="region of interest" description="Disordered" evidence="5">
    <location>
        <begin position="408"/>
        <end position="500"/>
    </location>
</feature>
<evidence type="ECO:0000313" key="10">
    <source>
        <dbReference type="Proteomes" id="UP000054217"/>
    </source>
</evidence>
<feature type="compositionally biased region" description="Low complexity" evidence="5">
    <location>
        <begin position="485"/>
        <end position="500"/>
    </location>
</feature>
<dbReference type="EMBL" id="KN832054">
    <property type="protein sequence ID" value="KIN96053.1"/>
    <property type="molecule type" value="Genomic_DNA"/>
</dbReference>
<evidence type="ECO:0008006" key="11">
    <source>
        <dbReference type="Google" id="ProtNLM"/>
    </source>
</evidence>
<dbReference type="HOGENOM" id="CLU_034705_2_1_1"/>
<feature type="transmembrane region" description="Helical" evidence="6">
    <location>
        <begin position="28"/>
        <end position="45"/>
    </location>
</feature>
<dbReference type="AlphaFoldDB" id="A0A0C3NL67"/>
<accession>A0A0C3NL67</accession>
<dbReference type="STRING" id="870435.A0A0C3NL67"/>
<comment type="subcellular location">
    <subcellularLocation>
        <location evidence="1">Membrane</location>
    </subcellularLocation>
</comment>
<dbReference type="OrthoDB" id="5541786at2759"/>
<reference evidence="9 10" key="1">
    <citation type="submission" date="2014-04" db="EMBL/GenBank/DDBJ databases">
        <authorList>
            <consortium name="DOE Joint Genome Institute"/>
            <person name="Kuo A."/>
            <person name="Kohler A."/>
            <person name="Costa M.D."/>
            <person name="Nagy L.G."/>
            <person name="Floudas D."/>
            <person name="Copeland A."/>
            <person name="Barry K.W."/>
            <person name="Cichocki N."/>
            <person name="Veneault-Fourrey C."/>
            <person name="LaButti K."/>
            <person name="Lindquist E.A."/>
            <person name="Lipzen A."/>
            <person name="Lundell T."/>
            <person name="Morin E."/>
            <person name="Murat C."/>
            <person name="Sun H."/>
            <person name="Tunlid A."/>
            <person name="Henrissat B."/>
            <person name="Grigoriev I.V."/>
            <person name="Hibbett D.S."/>
            <person name="Martin F."/>
            <person name="Nordberg H.P."/>
            <person name="Cantor M.N."/>
            <person name="Hua S.X."/>
        </authorList>
    </citation>
    <scope>NUCLEOTIDE SEQUENCE [LARGE SCALE GENOMIC DNA]</scope>
    <source>
        <strain evidence="9 10">Marx 270</strain>
    </source>
</reference>
<dbReference type="Pfam" id="PF07970">
    <property type="entry name" value="COPIIcoated_ERV"/>
    <property type="match status" value="1"/>
</dbReference>
<keyword evidence="4 6" id="KW-0472">Membrane</keyword>
<keyword evidence="3 6" id="KW-1133">Transmembrane helix</keyword>
<dbReference type="FunCoup" id="A0A0C3NL67">
    <property type="interactions" value="50"/>
</dbReference>
<keyword evidence="10" id="KW-1185">Reference proteome</keyword>
<dbReference type="GO" id="GO:0005789">
    <property type="term" value="C:endoplasmic reticulum membrane"/>
    <property type="evidence" value="ECO:0007669"/>
    <property type="project" value="TreeGrafter"/>
</dbReference>
<dbReference type="GO" id="GO:0006890">
    <property type="term" value="P:retrograde vesicle-mediated transport, Golgi to endoplasmic reticulum"/>
    <property type="evidence" value="ECO:0007669"/>
    <property type="project" value="TreeGrafter"/>
</dbReference>
<evidence type="ECO:0000259" key="8">
    <source>
        <dbReference type="Pfam" id="PF13850"/>
    </source>
</evidence>
<keyword evidence="2 6" id="KW-0812">Transmembrane</keyword>
<feature type="domain" description="Endoplasmic reticulum vesicle transporter C-terminal" evidence="7">
    <location>
        <begin position="151"/>
        <end position="317"/>
    </location>
</feature>
<evidence type="ECO:0000256" key="6">
    <source>
        <dbReference type="SAM" id="Phobius"/>
    </source>
</evidence>
<proteinExistence type="predicted"/>
<dbReference type="InterPro" id="IPR039542">
    <property type="entry name" value="Erv_N"/>
</dbReference>
<organism evidence="9 10">
    <name type="scientific">Pisolithus tinctorius Marx 270</name>
    <dbReference type="NCBI Taxonomy" id="870435"/>
    <lineage>
        <taxon>Eukaryota</taxon>
        <taxon>Fungi</taxon>
        <taxon>Dikarya</taxon>
        <taxon>Basidiomycota</taxon>
        <taxon>Agaricomycotina</taxon>
        <taxon>Agaricomycetes</taxon>
        <taxon>Agaricomycetidae</taxon>
        <taxon>Boletales</taxon>
        <taxon>Sclerodermatineae</taxon>
        <taxon>Pisolithaceae</taxon>
        <taxon>Pisolithus</taxon>
    </lineage>
</organism>
<evidence type="ECO:0000313" key="9">
    <source>
        <dbReference type="EMBL" id="KIN96053.1"/>
    </source>
</evidence>
<dbReference type="PANTHER" id="PTHR10984">
    <property type="entry name" value="ENDOPLASMIC RETICULUM-GOLGI INTERMEDIATE COMPARTMENT PROTEIN"/>
    <property type="match status" value="1"/>
</dbReference>
<evidence type="ECO:0000256" key="1">
    <source>
        <dbReference type="ARBA" id="ARBA00004370"/>
    </source>
</evidence>
<dbReference type="Pfam" id="PF13850">
    <property type="entry name" value="ERGIC_N"/>
    <property type="match status" value="1"/>
</dbReference>
<dbReference type="PANTHER" id="PTHR10984:SF81">
    <property type="entry name" value="ER-DERIVED VESICLES PROTEIN ERV41"/>
    <property type="match status" value="1"/>
</dbReference>
<evidence type="ECO:0000259" key="7">
    <source>
        <dbReference type="Pfam" id="PF07970"/>
    </source>
</evidence>
<evidence type="ECO:0000256" key="4">
    <source>
        <dbReference type="ARBA" id="ARBA00023136"/>
    </source>
</evidence>
<name>A0A0C3NL67_PISTI</name>
<sequence length="500" mass="54138">MSASLLDQLIQFDAFPKLPSTYKSRSESRGLFTLLVALIAFLLILNDLGEYIWGWPDYEFSVDTMSDSFMDVNVDMVVNMPCQFLSVDLRDALGDRLFLSKGFHLDGTVFDVGQATTLKEHQKALSARQAIAQSRKSRGLLSLFRRKQQEFRPTYNHQKDGTACRIYGSLSVRKVTANLHITTLGHGYSSSVHVEHDKMNLSHAITEFSFGPYFPDIVQPLDYSLEIANEPFVAYTYFLHVVPTTYIAPRSPPLHTNQYSVTHYTRTFAHGAGTPGIFFKFELDPMVISIHQRTTSLIHLMIRCIGVIGGVFTCASYFLRVTVRAVEAVSGTNNTSGIVAAEATGIRKRWTGGNLRARTSSSRNSWIAESSGGITPLPSSSYAANYSTTPVSAGFATQQASYPYSPYLSAQASPQQGGPGALSVPPTPNTSVGHSFGPSTLGPPRARGHVHANSISGPVMGRSVSAESPTPGRGVSPSPTPLVGPVPGKGPALLGGKKDD</sequence>
<dbReference type="Proteomes" id="UP000054217">
    <property type="component" value="Unassembled WGS sequence"/>
</dbReference>
<dbReference type="GO" id="GO:0030134">
    <property type="term" value="C:COPII-coated ER to Golgi transport vesicle"/>
    <property type="evidence" value="ECO:0007669"/>
    <property type="project" value="TreeGrafter"/>
</dbReference>